<keyword evidence="3" id="KW-1185">Reference proteome</keyword>
<evidence type="ECO:0000313" key="3">
    <source>
        <dbReference type="Proteomes" id="UP000887572"/>
    </source>
</evidence>
<protein>
    <submittedName>
        <fullName evidence="4">RING-type domain-containing protein</fullName>
    </submittedName>
</protein>
<dbReference type="AlphaFoldDB" id="A0A914H8U5"/>
<sequence>MDPSTPATLEAALSEIVVLKRMIGVQNHKLMQARHSMVNMQYNIKRIEEWAESGKENNFVRHPERKRKRLDDEVPEECQAGTSTESSGTVQQSFQNDFLEEKLKMLVEEKMKDAEERANFAVEEAERRMQQRLNMAILEESQNHQEVLSSALEEQHQRCRRLALQSFHAAKEMKTGSVADVVAVEPKWEPHCMLCLVNEAMFGREECAHINVCAECSVTLVGEDHRRCLTCQVPCDIFMYFGPNPHP</sequence>
<name>A0A914H8U5_GLORO</name>
<keyword evidence="1" id="KW-0175">Coiled coil</keyword>
<proteinExistence type="predicted"/>
<evidence type="ECO:0000256" key="1">
    <source>
        <dbReference type="SAM" id="Coils"/>
    </source>
</evidence>
<feature type="region of interest" description="Disordered" evidence="2">
    <location>
        <begin position="61"/>
        <end position="92"/>
    </location>
</feature>
<evidence type="ECO:0000256" key="2">
    <source>
        <dbReference type="SAM" id="MobiDB-lite"/>
    </source>
</evidence>
<feature type="coiled-coil region" evidence="1">
    <location>
        <begin position="96"/>
        <end position="131"/>
    </location>
</feature>
<dbReference type="WBParaSite" id="Gr19_v10_g14870.t1">
    <property type="protein sequence ID" value="Gr19_v10_g14870.t1"/>
    <property type="gene ID" value="Gr19_v10_g14870"/>
</dbReference>
<accession>A0A914H8U5</accession>
<evidence type="ECO:0000313" key="4">
    <source>
        <dbReference type="WBParaSite" id="Gr19_v10_g14870.t1"/>
    </source>
</evidence>
<dbReference type="Proteomes" id="UP000887572">
    <property type="component" value="Unplaced"/>
</dbReference>
<feature type="compositionally biased region" description="Polar residues" evidence="2">
    <location>
        <begin position="80"/>
        <end position="92"/>
    </location>
</feature>
<reference evidence="4" key="1">
    <citation type="submission" date="2022-11" db="UniProtKB">
        <authorList>
            <consortium name="WormBaseParasite"/>
        </authorList>
    </citation>
    <scope>IDENTIFICATION</scope>
</reference>
<organism evidence="3 4">
    <name type="scientific">Globodera rostochiensis</name>
    <name type="common">Golden nematode worm</name>
    <name type="synonym">Heterodera rostochiensis</name>
    <dbReference type="NCBI Taxonomy" id="31243"/>
    <lineage>
        <taxon>Eukaryota</taxon>
        <taxon>Metazoa</taxon>
        <taxon>Ecdysozoa</taxon>
        <taxon>Nematoda</taxon>
        <taxon>Chromadorea</taxon>
        <taxon>Rhabditida</taxon>
        <taxon>Tylenchina</taxon>
        <taxon>Tylenchomorpha</taxon>
        <taxon>Tylenchoidea</taxon>
        <taxon>Heteroderidae</taxon>
        <taxon>Heteroderinae</taxon>
        <taxon>Globodera</taxon>
    </lineage>
</organism>